<reference evidence="1" key="1">
    <citation type="submission" date="2021-03" db="EMBL/GenBank/DDBJ databases">
        <authorList>
            <consortium name="DOE Joint Genome Institute"/>
            <person name="Ahrendt S."/>
            <person name="Looney B.P."/>
            <person name="Miyauchi S."/>
            <person name="Morin E."/>
            <person name="Drula E."/>
            <person name="Courty P.E."/>
            <person name="Chicoki N."/>
            <person name="Fauchery L."/>
            <person name="Kohler A."/>
            <person name="Kuo A."/>
            <person name="Labutti K."/>
            <person name="Pangilinan J."/>
            <person name="Lipzen A."/>
            <person name="Riley R."/>
            <person name="Andreopoulos W."/>
            <person name="He G."/>
            <person name="Johnson J."/>
            <person name="Barry K.W."/>
            <person name="Grigoriev I.V."/>
            <person name="Nagy L."/>
            <person name="Hibbett D."/>
            <person name="Henrissat B."/>
            <person name="Matheny P.B."/>
            <person name="Labbe J."/>
            <person name="Martin F."/>
        </authorList>
    </citation>
    <scope>NUCLEOTIDE SEQUENCE</scope>
    <source>
        <strain evidence="1">HHB10654</strain>
    </source>
</reference>
<dbReference type="Proteomes" id="UP000814140">
    <property type="component" value="Unassembled WGS sequence"/>
</dbReference>
<sequence length="300" mass="32726">MATRETVRIQSIEANVYLDVWFYKPPGEGPFPVIVAGPGMTVTKDAGFQGLGKSWAEEAGFASLMLDFRGLGASDGEPRNLLSLRKHLEDYRSVIEWARGRPELFRADKIVVFGSAMSGLQMAELVVHDGSLAGGMAQCPLLDGYATIMSFTPNPRLLFWMCVDYVRGKLGFSPVFVPAVGKPNEFAFLNAPSAYPGFVHMFNFSDMPFDRAPNVLAPRLVAEALSTRPGIELKSAKCPVLIVHGTQDDLLPFSITEKVVAEAGENVKLVVSPGGHFDLVEGGKDYDLNLQAQLQFLRAL</sequence>
<reference evidence="1" key="2">
    <citation type="journal article" date="2022" name="New Phytol.">
        <title>Evolutionary transition to the ectomycorrhizal habit in the genomes of a hyperdiverse lineage of mushroom-forming fungi.</title>
        <authorList>
            <person name="Looney B."/>
            <person name="Miyauchi S."/>
            <person name="Morin E."/>
            <person name="Drula E."/>
            <person name="Courty P.E."/>
            <person name="Kohler A."/>
            <person name="Kuo A."/>
            <person name="LaButti K."/>
            <person name="Pangilinan J."/>
            <person name="Lipzen A."/>
            <person name="Riley R."/>
            <person name="Andreopoulos W."/>
            <person name="He G."/>
            <person name="Johnson J."/>
            <person name="Nolan M."/>
            <person name="Tritt A."/>
            <person name="Barry K.W."/>
            <person name="Grigoriev I.V."/>
            <person name="Nagy L.G."/>
            <person name="Hibbett D."/>
            <person name="Henrissat B."/>
            <person name="Matheny P.B."/>
            <person name="Labbe J."/>
            <person name="Martin F.M."/>
        </authorList>
    </citation>
    <scope>NUCLEOTIDE SEQUENCE</scope>
    <source>
        <strain evidence="1">HHB10654</strain>
    </source>
</reference>
<comment type="caution">
    <text evidence="1">The sequence shown here is derived from an EMBL/GenBank/DDBJ whole genome shotgun (WGS) entry which is preliminary data.</text>
</comment>
<evidence type="ECO:0000313" key="1">
    <source>
        <dbReference type="EMBL" id="KAI0068637.1"/>
    </source>
</evidence>
<organism evidence="1 2">
    <name type="scientific">Artomyces pyxidatus</name>
    <dbReference type="NCBI Taxonomy" id="48021"/>
    <lineage>
        <taxon>Eukaryota</taxon>
        <taxon>Fungi</taxon>
        <taxon>Dikarya</taxon>
        <taxon>Basidiomycota</taxon>
        <taxon>Agaricomycotina</taxon>
        <taxon>Agaricomycetes</taxon>
        <taxon>Russulales</taxon>
        <taxon>Auriscalpiaceae</taxon>
        <taxon>Artomyces</taxon>
    </lineage>
</organism>
<protein>
    <submittedName>
        <fullName evidence="1">Alpha/beta-hydrolase</fullName>
    </submittedName>
</protein>
<accession>A0ACB8TJP3</accession>
<keyword evidence="2" id="KW-1185">Reference proteome</keyword>
<name>A0ACB8TJP3_9AGAM</name>
<evidence type="ECO:0000313" key="2">
    <source>
        <dbReference type="Proteomes" id="UP000814140"/>
    </source>
</evidence>
<gene>
    <name evidence="1" type="ORF">BV25DRAFT_1873689</name>
</gene>
<dbReference type="EMBL" id="MU277187">
    <property type="protein sequence ID" value="KAI0068637.1"/>
    <property type="molecule type" value="Genomic_DNA"/>
</dbReference>
<proteinExistence type="predicted"/>